<gene>
    <name evidence="2" type="ordered locus">DEHA2B01342g</name>
</gene>
<dbReference type="InterPro" id="IPR050600">
    <property type="entry name" value="SETD3_SETD6_MTase"/>
</dbReference>
<dbReference type="OMA" id="NVHFVCD"/>
<dbReference type="PANTHER" id="PTHR13271:SF34">
    <property type="entry name" value="N-LYSINE METHYLTRANSFERASE SETD6"/>
    <property type="match status" value="1"/>
</dbReference>
<dbReference type="GO" id="GO:0005634">
    <property type="term" value="C:nucleus"/>
    <property type="evidence" value="ECO:0007669"/>
    <property type="project" value="TreeGrafter"/>
</dbReference>
<dbReference type="InterPro" id="IPR046341">
    <property type="entry name" value="SET_dom_sf"/>
</dbReference>
<dbReference type="VEuPathDB" id="FungiDB:DEHA2B01342g"/>
<sequence length="699" mass="79919">MSSTDSDKVDKVLGWLEKNAFWNADILSVGKSSTTSGVGVFLNIDNSEEEDNLLLRIPKANILSSKNTFICNLLNDFNELHSNNPEVNLTKGMHSVVISFIYELSAGKNSPWFDYVSTIDPKQENNEFSNVPICLWTDEEKEMLKNTECDLLGMLNSDELVQFYIECIRFADINKKYAGMPEIFDLQLPSKNNELESYLMSNHFEKVVSFAKLVQTVISRAFAVDDFHGLSLVPGADLYNHIVPVMKQEGGTPKIQGRENVHFVCDGDDVCAICGEPDCDNHDDGQDEEMIEEIEEDDVNFGSDEQEEEGEGEEEEQEEEGEGEEEEQEEDDEDDLAEDDLASSSDSEENEENDDSHEHDEHPSDPESDTEEVPEISEITMDYIKDMEEELENEQDSEAETAKSDEEVSTLSLSEDEDAEATEVMQDPQMGHSMSAEEELAVQLSDSSQCCDIVLTIPPIEKNSNELFNTYGNTLSNPYLLQRYGFVNDFKEPNVNDSCILSVQMFSYLKNYRQKNSGIKVKQLDTKIQWYEEVGFDIVNDLVNEYKTNHQDEDNHEHHEHEEGHGCCAEEEEEEMADNATPETWQLSPVVRYDGSLSPQTYALLEIFLMPYKLFHAKLVNCQSSRKLCKRIFHLLLPFENTSHHEEIHQLIKTWCQNRLSRYNDYTSMKASTKVRQDIIYNLIKQEQCVLQKVINELS</sequence>
<dbReference type="GO" id="GO:0016279">
    <property type="term" value="F:protein-lysine N-methyltransferase activity"/>
    <property type="evidence" value="ECO:0007669"/>
    <property type="project" value="TreeGrafter"/>
</dbReference>
<dbReference type="InParanoid" id="B5RT20"/>
<feature type="compositionally biased region" description="Acidic residues" evidence="1">
    <location>
        <begin position="390"/>
        <end position="399"/>
    </location>
</feature>
<feature type="compositionally biased region" description="Basic and acidic residues" evidence="1">
    <location>
        <begin position="356"/>
        <end position="365"/>
    </location>
</feature>
<keyword evidence="3" id="KW-1185">Reference proteome</keyword>
<feature type="region of interest" description="Disordered" evidence="1">
    <location>
        <begin position="297"/>
        <end position="375"/>
    </location>
</feature>
<evidence type="ECO:0000313" key="3">
    <source>
        <dbReference type="Proteomes" id="UP000000599"/>
    </source>
</evidence>
<proteinExistence type="predicted"/>
<feature type="compositionally biased region" description="Acidic residues" evidence="1">
    <location>
        <begin position="366"/>
        <end position="375"/>
    </location>
</feature>
<dbReference type="Gene3D" id="3.90.1410.10">
    <property type="entry name" value="set domain protein methyltransferase, domain 1"/>
    <property type="match status" value="1"/>
</dbReference>
<evidence type="ECO:0000313" key="2">
    <source>
        <dbReference type="EMBL" id="CAR65427.1"/>
    </source>
</evidence>
<protein>
    <submittedName>
        <fullName evidence="2">DEHA2B01342p</fullName>
    </submittedName>
</protein>
<reference evidence="2 3" key="1">
    <citation type="journal article" date="2004" name="Nature">
        <title>Genome evolution in yeasts.</title>
        <authorList>
            <consortium name="Genolevures"/>
            <person name="Dujon B."/>
            <person name="Sherman D."/>
            <person name="Fischer G."/>
            <person name="Durrens P."/>
            <person name="Casaregola S."/>
            <person name="Lafontaine I."/>
            <person name="de Montigny J."/>
            <person name="Marck C."/>
            <person name="Neuveglise C."/>
            <person name="Talla E."/>
            <person name="Goffard N."/>
            <person name="Frangeul L."/>
            <person name="Aigle M."/>
            <person name="Anthouard V."/>
            <person name="Babour A."/>
            <person name="Barbe V."/>
            <person name="Barnay S."/>
            <person name="Blanchin S."/>
            <person name="Beckerich J.M."/>
            <person name="Beyne E."/>
            <person name="Bleykasten C."/>
            <person name="Boisrame A."/>
            <person name="Boyer J."/>
            <person name="Cattolico L."/>
            <person name="Confanioleri F."/>
            <person name="de Daruvar A."/>
            <person name="Despons L."/>
            <person name="Fabre E."/>
            <person name="Fairhead C."/>
            <person name="Ferry-Dumazet H."/>
            <person name="Groppi A."/>
            <person name="Hantraye F."/>
            <person name="Hennequin C."/>
            <person name="Jauniaux N."/>
            <person name="Joyet P."/>
            <person name="Kachouri R."/>
            <person name="Kerrest A."/>
            <person name="Koszul R."/>
            <person name="Lemaire M."/>
            <person name="Lesur I."/>
            <person name="Ma L."/>
            <person name="Muller H."/>
            <person name="Nicaud J.M."/>
            <person name="Nikolski M."/>
            <person name="Oztas S."/>
            <person name="Ozier-Kalogeropoulos O."/>
            <person name="Pellenz S."/>
            <person name="Potier S."/>
            <person name="Richard G.F."/>
            <person name="Straub M.L."/>
            <person name="Suleau A."/>
            <person name="Swennene D."/>
            <person name="Tekaia F."/>
            <person name="Wesolowski-Louvel M."/>
            <person name="Westhof E."/>
            <person name="Wirth B."/>
            <person name="Zeniou-Meyer M."/>
            <person name="Zivanovic I."/>
            <person name="Bolotin-Fukuhara M."/>
            <person name="Thierry A."/>
            <person name="Bouchier C."/>
            <person name="Caudron B."/>
            <person name="Scarpelli C."/>
            <person name="Gaillardin C."/>
            <person name="Weissenbach J."/>
            <person name="Wincker P."/>
            <person name="Souciet J.L."/>
        </authorList>
    </citation>
    <scope>NUCLEOTIDE SEQUENCE [LARGE SCALE GENOMIC DNA]</scope>
    <source>
        <strain evidence="3">ATCC 36239 / CBS 767 / BCRC 21394 / JCM 1990 / NBRC 0083 / IGC 2968</strain>
    </source>
</reference>
<name>B5RT20_DEBHA</name>
<dbReference type="GeneID" id="8998155"/>
<dbReference type="RefSeq" id="XP_002770055.1">
    <property type="nucleotide sequence ID" value="XM_002770009.1"/>
</dbReference>
<dbReference type="SUPFAM" id="SSF82199">
    <property type="entry name" value="SET domain"/>
    <property type="match status" value="2"/>
</dbReference>
<evidence type="ECO:0000256" key="1">
    <source>
        <dbReference type="SAM" id="MobiDB-lite"/>
    </source>
</evidence>
<feature type="compositionally biased region" description="Acidic residues" evidence="1">
    <location>
        <begin position="297"/>
        <end position="355"/>
    </location>
</feature>
<dbReference type="PANTHER" id="PTHR13271">
    <property type="entry name" value="UNCHARACTERIZED PUTATIVE METHYLTRANSFERASE"/>
    <property type="match status" value="1"/>
</dbReference>
<dbReference type="KEGG" id="dha:DEHA2B01342g"/>
<dbReference type="STRING" id="284592.B5RT20"/>
<dbReference type="Proteomes" id="UP000000599">
    <property type="component" value="Chromosome B"/>
</dbReference>
<feature type="region of interest" description="Disordered" evidence="1">
    <location>
        <begin position="390"/>
        <end position="423"/>
    </location>
</feature>
<dbReference type="EMBL" id="CR382134">
    <property type="protein sequence ID" value="CAR65427.1"/>
    <property type="molecule type" value="Genomic_DNA"/>
</dbReference>
<dbReference type="OrthoDB" id="441812at2759"/>
<accession>B5RT20</accession>
<dbReference type="FunCoup" id="B5RT20">
    <property type="interactions" value="156"/>
</dbReference>
<dbReference type="AlphaFoldDB" id="B5RT20"/>
<organism evidence="2 3">
    <name type="scientific">Debaryomyces hansenii (strain ATCC 36239 / CBS 767 / BCRC 21394 / JCM 1990 / NBRC 0083 / IGC 2968)</name>
    <name type="common">Yeast</name>
    <name type="synonym">Torulaspora hansenii</name>
    <dbReference type="NCBI Taxonomy" id="284592"/>
    <lineage>
        <taxon>Eukaryota</taxon>
        <taxon>Fungi</taxon>
        <taxon>Dikarya</taxon>
        <taxon>Ascomycota</taxon>
        <taxon>Saccharomycotina</taxon>
        <taxon>Pichiomycetes</taxon>
        <taxon>Debaryomycetaceae</taxon>
        <taxon>Debaryomyces</taxon>
    </lineage>
</organism>
<dbReference type="HOGENOM" id="CLU_033565_0_0_1"/>
<dbReference type="eggNOG" id="KOG1337">
    <property type="taxonomic scope" value="Eukaryota"/>
</dbReference>
<dbReference type="CDD" id="cd10527">
    <property type="entry name" value="SET_LSMT"/>
    <property type="match status" value="1"/>
</dbReference>